<feature type="non-terminal residue" evidence="7">
    <location>
        <position position="1"/>
    </location>
</feature>
<keyword evidence="8" id="KW-1185">Reference proteome</keyword>
<dbReference type="InterPro" id="IPR020845">
    <property type="entry name" value="AMP-binding_CS"/>
</dbReference>
<proteinExistence type="inferred from homology"/>
<dbReference type="InterPro" id="IPR042099">
    <property type="entry name" value="ANL_N_sf"/>
</dbReference>
<evidence type="ECO:0000256" key="1">
    <source>
        <dbReference type="ARBA" id="ARBA00006432"/>
    </source>
</evidence>
<dbReference type="GO" id="GO:0046949">
    <property type="term" value="P:fatty-acyl-CoA biosynthetic process"/>
    <property type="evidence" value="ECO:0007669"/>
    <property type="project" value="TreeGrafter"/>
</dbReference>
<evidence type="ECO:0000256" key="2">
    <source>
        <dbReference type="ARBA" id="ARBA00022598"/>
    </source>
</evidence>
<evidence type="ECO:0000256" key="4">
    <source>
        <dbReference type="ARBA" id="ARBA00022840"/>
    </source>
</evidence>
<dbReference type="Pfam" id="PF00501">
    <property type="entry name" value="AMP-binding"/>
    <property type="match status" value="1"/>
</dbReference>
<name>A0A9D4U737_ADICA</name>
<dbReference type="InterPro" id="IPR000873">
    <property type="entry name" value="AMP-dep_synth/lig_dom"/>
</dbReference>
<dbReference type="FunFam" id="3.30.300.30:FF:000007">
    <property type="entry name" value="4-coumarate--CoA ligase 2"/>
    <property type="match status" value="1"/>
</dbReference>
<dbReference type="OrthoDB" id="10253869at2759"/>
<dbReference type="InterPro" id="IPR025110">
    <property type="entry name" value="AMP-bd_C"/>
</dbReference>
<dbReference type="EMBL" id="JABFUD020000022">
    <property type="protein sequence ID" value="KAI5062751.1"/>
    <property type="molecule type" value="Genomic_DNA"/>
</dbReference>
<dbReference type="GO" id="GO:0005524">
    <property type="term" value="F:ATP binding"/>
    <property type="evidence" value="ECO:0007669"/>
    <property type="project" value="UniProtKB-KW"/>
</dbReference>
<dbReference type="Gene3D" id="3.40.50.12780">
    <property type="entry name" value="N-terminal domain of ligase-like"/>
    <property type="match status" value="1"/>
</dbReference>
<dbReference type="AlphaFoldDB" id="A0A9D4U737"/>
<dbReference type="PANTHER" id="PTHR24096">
    <property type="entry name" value="LONG-CHAIN-FATTY-ACID--COA LIGASE"/>
    <property type="match status" value="1"/>
</dbReference>
<evidence type="ECO:0000259" key="6">
    <source>
        <dbReference type="Pfam" id="PF13193"/>
    </source>
</evidence>
<feature type="domain" description="AMP-dependent synthetase/ligase" evidence="5">
    <location>
        <begin position="71"/>
        <end position="440"/>
    </location>
</feature>
<organism evidence="7 8">
    <name type="scientific">Adiantum capillus-veneris</name>
    <name type="common">Maidenhair fern</name>
    <dbReference type="NCBI Taxonomy" id="13818"/>
    <lineage>
        <taxon>Eukaryota</taxon>
        <taxon>Viridiplantae</taxon>
        <taxon>Streptophyta</taxon>
        <taxon>Embryophyta</taxon>
        <taxon>Tracheophyta</taxon>
        <taxon>Polypodiopsida</taxon>
        <taxon>Polypodiidae</taxon>
        <taxon>Polypodiales</taxon>
        <taxon>Pteridineae</taxon>
        <taxon>Pteridaceae</taxon>
        <taxon>Vittarioideae</taxon>
        <taxon>Adiantum</taxon>
    </lineage>
</organism>
<evidence type="ECO:0000313" key="7">
    <source>
        <dbReference type="EMBL" id="KAI5062751.1"/>
    </source>
</evidence>
<evidence type="ECO:0008006" key="9">
    <source>
        <dbReference type="Google" id="ProtNLM"/>
    </source>
</evidence>
<dbReference type="Proteomes" id="UP000886520">
    <property type="component" value="Chromosome 22"/>
</dbReference>
<sequence>AMCVYVCVCVCVCARERERERALSMEETPIRAAPAAKEVAEEEEEEIIFRSQLEPAPIPSNLSLPQFVLQHVDDYADSIAIVDAVQATGKQFTHGQVRSLSFNVAAGLCKHFNIQKGDVVCVLLPNMAEYPILVFGILTAGGVFMGANTSSHPQELEKQIKHSEAKLVITDIHSYEKIKQPTNQLPIVVVNNENPPKGTISASLLYDTDSSSVTLPQVSQDDLCALPFSSGTTGISKGVMITHRNLIANLCSTLFDLDKAKPGENVTLGLMPFFHIYGFTGICCSTLRTKGKVVVLARFELGPFLEALIKHEVTFAPIVPPIILALVKSPLVEDYDLSKLKLQAVMSAAAPLAPDLQKSFEEKFPGVVIQEAYGLTEHSCITLSHCAPDHPRGIAKKGSVGFILPNLEVKFVDPQTGKSLPRNSLGEICVRSQCVTKGYYKNPSATNSTIDEQGWLHTGDVGYIDNDGDIFIVERIKELIKYKGFQVPPAELEAILISHPEINDAAVVPVPHEEAGEIPAACVVLAPGSFLTKEDVINFVASKVASYKKVRLVDFVDSVPKTAAGKILRRNVKEDLLKRLQQKSSTTQ</sequence>
<dbReference type="CDD" id="cd05904">
    <property type="entry name" value="4CL"/>
    <property type="match status" value="1"/>
</dbReference>
<keyword evidence="3" id="KW-0547">Nucleotide-binding</keyword>
<protein>
    <recommendedName>
        <fullName evidence="9">4-coumarate--CoA ligase</fullName>
    </recommendedName>
</protein>
<dbReference type="Gene3D" id="3.30.300.30">
    <property type="match status" value="1"/>
</dbReference>
<gene>
    <name evidence="7" type="ORF">GOP47_0023290</name>
</gene>
<dbReference type="SUPFAM" id="SSF56801">
    <property type="entry name" value="Acetyl-CoA synthetase-like"/>
    <property type="match status" value="1"/>
</dbReference>
<comment type="similarity">
    <text evidence="1">Belongs to the ATP-dependent AMP-binding enzyme family.</text>
</comment>
<dbReference type="PROSITE" id="PS00455">
    <property type="entry name" value="AMP_BINDING"/>
    <property type="match status" value="1"/>
</dbReference>
<dbReference type="FunFam" id="3.40.50.12780:FF:000003">
    <property type="entry name" value="Long-chain-fatty-acid--CoA ligase FadD"/>
    <property type="match status" value="1"/>
</dbReference>
<evidence type="ECO:0000256" key="3">
    <source>
        <dbReference type="ARBA" id="ARBA00022741"/>
    </source>
</evidence>
<dbReference type="InterPro" id="IPR045851">
    <property type="entry name" value="AMP-bd_C_sf"/>
</dbReference>
<feature type="domain" description="AMP-binding enzyme C-terminal" evidence="6">
    <location>
        <begin position="491"/>
        <end position="566"/>
    </location>
</feature>
<dbReference type="PANTHER" id="PTHR24096:SF389">
    <property type="entry name" value="4-COUMARATE--COA LIGASE-LIKE 1"/>
    <property type="match status" value="1"/>
</dbReference>
<reference evidence="7" key="1">
    <citation type="submission" date="2021-01" db="EMBL/GenBank/DDBJ databases">
        <title>Adiantum capillus-veneris genome.</title>
        <authorList>
            <person name="Fang Y."/>
            <person name="Liao Q."/>
        </authorList>
    </citation>
    <scope>NUCLEOTIDE SEQUENCE</scope>
    <source>
        <strain evidence="7">H3</strain>
        <tissue evidence="7">Leaf</tissue>
    </source>
</reference>
<keyword evidence="4" id="KW-0067">ATP-binding</keyword>
<keyword evidence="2" id="KW-0436">Ligase</keyword>
<dbReference type="GO" id="GO:0004467">
    <property type="term" value="F:long-chain fatty acid-CoA ligase activity"/>
    <property type="evidence" value="ECO:0007669"/>
    <property type="project" value="TreeGrafter"/>
</dbReference>
<evidence type="ECO:0000313" key="8">
    <source>
        <dbReference type="Proteomes" id="UP000886520"/>
    </source>
</evidence>
<dbReference type="Pfam" id="PF13193">
    <property type="entry name" value="AMP-binding_C"/>
    <property type="match status" value="1"/>
</dbReference>
<accession>A0A9D4U737</accession>
<comment type="caution">
    <text evidence="7">The sequence shown here is derived from an EMBL/GenBank/DDBJ whole genome shotgun (WGS) entry which is preliminary data.</text>
</comment>
<evidence type="ECO:0000259" key="5">
    <source>
        <dbReference type="Pfam" id="PF00501"/>
    </source>
</evidence>